<reference evidence="8" key="1">
    <citation type="submission" date="2022-12" db="EMBL/GenBank/DDBJ databases">
        <authorList>
            <person name="Petersen C."/>
        </authorList>
    </citation>
    <scope>NUCLEOTIDE SEQUENCE</scope>
    <source>
        <strain evidence="8">IBT 30728</strain>
    </source>
</reference>
<dbReference type="InterPro" id="IPR001138">
    <property type="entry name" value="Zn2Cys6_DnaBD"/>
</dbReference>
<keyword evidence="5" id="KW-0539">Nucleus</keyword>
<dbReference type="GO" id="GO:0003677">
    <property type="term" value="F:DNA binding"/>
    <property type="evidence" value="ECO:0007669"/>
    <property type="project" value="UniProtKB-KW"/>
</dbReference>
<dbReference type="SMART" id="SM00066">
    <property type="entry name" value="GAL4"/>
    <property type="match status" value="1"/>
</dbReference>
<feature type="compositionally biased region" description="Low complexity" evidence="6">
    <location>
        <begin position="142"/>
        <end position="169"/>
    </location>
</feature>
<dbReference type="PROSITE" id="PS50048">
    <property type="entry name" value="ZN2_CY6_FUNGAL_2"/>
    <property type="match status" value="1"/>
</dbReference>
<dbReference type="EMBL" id="JAPWDQ010000004">
    <property type="protein sequence ID" value="KAJ5488756.1"/>
    <property type="molecule type" value="Genomic_DNA"/>
</dbReference>
<organism evidence="8 9">
    <name type="scientific">Penicillium diatomitis</name>
    <dbReference type="NCBI Taxonomy" id="2819901"/>
    <lineage>
        <taxon>Eukaryota</taxon>
        <taxon>Fungi</taxon>
        <taxon>Dikarya</taxon>
        <taxon>Ascomycota</taxon>
        <taxon>Pezizomycotina</taxon>
        <taxon>Eurotiomycetes</taxon>
        <taxon>Eurotiomycetidae</taxon>
        <taxon>Eurotiales</taxon>
        <taxon>Aspergillaceae</taxon>
        <taxon>Penicillium</taxon>
    </lineage>
</organism>
<dbReference type="PROSITE" id="PS00463">
    <property type="entry name" value="ZN2_CY6_FUNGAL_1"/>
    <property type="match status" value="1"/>
</dbReference>
<dbReference type="CDD" id="cd00067">
    <property type="entry name" value="GAL4"/>
    <property type="match status" value="1"/>
</dbReference>
<feature type="domain" description="Zn(2)-C6 fungal-type" evidence="7">
    <location>
        <begin position="15"/>
        <end position="46"/>
    </location>
</feature>
<dbReference type="Pfam" id="PF00172">
    <property type="entry name" value="Zn_clus"/>
    <property type="match status" value="1"/>
</dbReference>
<dbReference type="SUPFAM" id="SSF57701">
    <property type="entry name" value="Zn2/Cys6 DNA-binding domain"/>
    <property type="match status" value="1"/>
</dbReference>
<feature type="region of interest" description="Disordered" evidence="6">
    <location>
        <begin position="74"/>
        <end position="173"/>
    </location>
</feature>
<evidence type="ECO:0000256" key="3">
    <source>
        <dbReference type="ARBA" id="ARBA00023125"/>
    </source>
</evidence>
<name>A0A9X0BXF7_9EURO</name>
<dbReference type="GeneID" id="81623497"/>
<dbReference type="GO" id="GO:0000981">
    <property type="term" value="F:DNA-binding transcription factor activity, RNA polymerase II-specific"/>
    <property type="evidence" value="ECO:0007669"/>
    <property type="project" value="InterPro"/>
</dbReference>
<dbReference type="InterPro" id="IPR050613">
    <property type="entry name" value="Sec_Metabolite_Reg"/>
</dbReference>
<evidence type="ECO:0000256" key="5">
    <source>
        <dbReference type="ARBA" id="ARBA00023242"/>
    </source>
</evidence>
<feature type="compositionally biased region" description="Basic and acidic residues" evidence="6">
    <location>
        <begin position="87"/>
        <end position="108"/>
    </location>
</feature>
<accession>A0A9X0BXF7</accession>
<dbReference type="GO" id="GO:0008270">
    <property type="term" value="F:zinc ion binding"/>
    <property type="evidence" value="ECO:0007669"/>
    <property type="project" value="InterPro"/>
</dbReference>
<dbReference type="InterPro" id="IPR036864">
    <property type="entry name" value="Zn2-C6_fun-type_DNA-bd_sf"/>
</dbReference>
<protein>
    <recommendedName>
        <fullName evidence="7">Zn(2)-C6 fungal-type domain-containing protein</fullName>
    </recommendedName>
</protein>
<comment type="caution">
    <text evidence="8">The sequence shown here is derived from an EMBL/GenBank/DDBJ whole genome shotgun (WGS) entry which is preliminary data.</text>
</comment>
<dbReference type="PANTHER" id="PTHR31001">
    <property type="entry name" value="UNCHARACTERIZED TRANSCRIPTIONAL REGULATORY PROTEIN"/>
    <property type="match status" value="1"/>
</dbReference>
<evidence type="ECO:0000256" key="2">
    <source>
        <dbReference type="ARBA" id="ARBA00023015"/>
    </source>
</evidence>
<evidence type="ECO:0000256" key="1">
    <source>
        <dbReference type="ARBA" id="ARBA00004123"/>
    </source>
</evidence>
<dbReference type="RefSeq" id="XP_056790789.1">
    <property type="nucleotide sequence ID" value="XM_056933248.1"/>
</dbReference>
<reference evidence="8" key="2">
    <citation type="journal article" date="2023" name="IMA Fungus">
        <title>Comparative genomic study of the Penicillium genus elucidates a diverse pangenome and 15 lateral gene transfer events.</title>
        <authorList>
            <person name="Petersen C."/>
            <person name="Sorensen T."/>
            <person name="Nielsen M.R."/>
            <person name="Sondergaard T.E."/>
            <person name="Sorensen J.L."/>
            <person name="Fitzpatrick D.A."/>
            <person name="Frisvad J.C."/>
            <person name="Nielsen K.L."/>
        </authorList>
    </citation>
    <scope>NUCLEOTIDE SEQUENCE</scope>
    <source>
        <strain evidence="8">IBT 30728</strain>
    </source>
</reference>
<dbReference type="Proteomes" id="UP001148312">
    <property type="component" value="Unassembled WGS sequence"/>
</dbReference>
<keyword evidence="3" id="KW-0238">DNA-binding</keyword>
<evidence type="ECO:0000256" key="6">
    <source>
        <dbReference type="SAM" id="MobiDB-lite"/>
    </source>
</evidence>
<evidence type="ECO:0000313" key="9">
    <source>
        <dbReference type="Proteomes" id="UP001148312"/>
    </source>
</evidence>
<dbReference type="AlphaFoldDB" id="A0A9X0BXF7"/>
<evidence type="ECO:0000259" key="7">
    <source>
        <dbReference type="PROSITE" id="PS50048"/>
    </source>
</evidence>
<gene>
    <name evidence="8" type="ORF">N7539_003646</name>
</gene>
<evidence type="ECO:0000256" key="4">
    <source>
        <dbReference type="ARBA" id="ARBA00023163"/>
    </source>
</evidence>
<keyword evidence="2" id="KW-0805">Transcription regulation</keyword>
<comment type="subcellular location">
    <subcellularLocation>
        <location evidence="1">Nucleus</location>
    </subcellularLocation>
</comment>
<evidence type="ECO:0000313" key="8">
    <source>
        <dbReference type="EMBL" id="KAJ5488756.1"/>
    </source>
</evidence>
<proteinExistence type="predicted"/>
<sequence length="522" mass="56670">MTSTGTRTKVRPQQSCLKCRERKVKCDRNIPCEACVNRGIESECTYLTSAEDRAQISQAEIIERLRREVAQLRDELSQSSGRSPSPIHRDRVYADRKKAPGVRERFGVGHDSMNTISRARGPGSRSATGSAEPTDLASCADSASPSSLSTTTGTSSVTVTSPESTESEGGASGSGFFPQYAYPGVVDGYPTQMADVEMMATTDSAAMNHCMSQSFCVQVLQKSSLPSSPVLSLFSACLLPTSDRVGVLFSGLITHLPCYLDYGDKSTIQYLSKDVPSYSFKDPEQMTVHHHPTQSLYPTFNDQLLERTPSGVHPNQQVQAHGRHHYNPAPSHTYEYTSYQTQSGFQYPPSHDFIASSNSLSLPGHGVPEFGNHQAWTHDPGHILISSQRLSSPMAPFQHPSTLSAGGFTAPPSTTTPVHLASTSTSTSTPYHLDAHGTPYHPSQPYIYPAHATEYQTRAMDAIPESWKGPDKQPLLEALLETITSCDEQRVAQVVAVIRASSTPEDAVSGICRILGISGDWT</sequence>
<keyword evidence="4" id="KW-0804">Transcription</keyword>
<dbReference type="Gene3D" id="4.10.240.10">
    <property type="entry name" value="Zn(2)-C6 fungal-type DNA-binding domain"/>
    <property type="match status" value="1"/>
</dbReference>
<dbReference type="GO" id="GO:0005634">
    <property type="term" value="C:nucleus"/>
    <property type="evidence" value="ECO:0007669"/>
    <property type="project" value="UniProtKB-SubCell"/>
</dbReference>
<keyword evidence="9" id="KW-1185">Reference proteome</keyword>